<feature type="transmembrane region" description="Helical" evidence="10">
    <location>
        <begin position="6"/>
        <end position="27"/>
    </location>
</feature>
<dbReference type="KEGG" id="tpla:ElP_65890"/>
<evidence type="ECO:0000256" key="1">
    <source>
        <dbReference type="ARBA" id="ARBA00004651"/>
    </source>
</evidence>
<accession>A0A518HCN9</accession>
<dbReference type="PANTHER" id="PTHR48086:SF6">
    <property type="entry name" value="CATION_ACETATE SYMPORTER ACTP"/>
    <property type="match status" value="1"/>
</dbReference>
<feature type="transmembrane region" description="Helical" evidence="10">
    <location>
        <begin position="513"/>
        <end position="532"/>
    </location>
</feature>
<dbReference type="PROSITE" id="PS50283">
    <property type="entry name" value="NA_SOLUT_SYMP_3"/>
    <property type="match status" value="1"/>
</dbReference>
<dbReference type="CDD" id="cd11480">
    <property type="entry name" value="SLC5sbd_u4"/>
    <property type="match status" value="1"/>
</dbReference>
<evidence type="ECO:0000256" key="6">
    <source>
        <dbReference type="ARBA" id="ARBA00022847"/>
    </source>
</evidence>
<evidence type="ECO:0000256" key="2">
    <source>
        <dbReference type="ARBA" id="ARBA00006434"/>
    </source>
</evidence>
<evidence type="ECO:0000313" key="11">
    <source>
        <dbReference type="EMBL" id="QDV38634.1"/>
    </source>
</evidence>
<dbReference type="InterPro" id="IPR050277">
    <property type="entry name" value="Sodium:Solute_Symporter"/>
</dbReference>
<comment type="subcellular location">
    <subcellularLocation>
        <location evidence="1">Cell membrane</location>
        <topology evidence="1">Multi-pass membrane protein</topology>
    </subcellularLocation>
</comment>
<gene>
    <name evidence="11" type="primary">actP</name>
    <name evidence="11" type="ORF">ElP_65890</name>
</gene>
<dbReference type="InterPro" id="IPR001734">
    <property type="entry name" value="Na/solute_symporter"/>
</dbReference>
<dbReference type="Gene3D" id="1.20.1730.10">
    <property type="entry name" value="Sodium/glucose cotransporter"/>
    <property type="match status" value="2"/>
</dbReference>
<dbReference type="Pfam" id="PF00474">
    <property type="entry name" value="SSF"/>
    <property type="match status" value="2"/>
</dbReference>
<feature type="transmembrane region" description="Helical" evidence="10">
    <location>
        <begin position="120"/>
        <end position="137"/>
    </location>
</feature>
<evidence type="ECO:0000256" key="5">
    <source>
        <dbReference type="ARBA" id="ARBA00022692"/>
    </source>
</evidence>
<dbReference type="GO" id="GO:0005886">
    <property type="term" value="C:plasma membrane"/>
    <property type="evidence" value="ECO:0007669"/>
    <property type="project" value="UniProtKB-SubCell"/>
</dbReference>
<evidence type="ECO:0000256" key="7">
    <source>
        <dbReference type="ARBA" id="ARBA00022989"/>
    </source>
</evidence>
<dbReference type="PANTHER" id="PTHR48086">
    <property type="entry name" value="SODIUM/PROLINE SYMPORTER-RELATED"/>
    <property type="match status" value="1"/>
</dbReference>
<feature type="transmembrane region" description="Helical" evidence="10">
    <location>
        <begin position="464"/>
        <end position="492"/>
    </location>
</feature>
<keyword evidence="7 10" id="KW-1133">Transmembrane helix</keyword>
<feature type="transmembrane region" description="Helical" evidence="10">
    <location>
        <begin position="183"/>
        <end position="201"/>
    </location>
</feature>
<organism evidence="11 12">
    <name type="scientific">Tautonia plasticadhaerens</name>
    <dbReference type="NCBI Taxonomy" id="2527974"/>
    <lineage>
        <taxon>Bacteria</taxon>
        <taxon>Pseudomonadati</taxon>
        <taxon>Planctomycetota</taxon>
        <taxon>Planctomycetia</taxon>
        <taxon>Isosphaerales</taxon>
        <taxon>Isosphaeraceae</taxon>
        <taxon>Tautonia</taxon>
    </lineage>
</organism>
<dbReference type="Proteomes" id="UP000317835">
    <property type="component" value="Chromosome"/>
</dbReference>
<feature type="transmembrane region" description="Helical" evidence="10">
    <location>
        <begin position="157"/>
        <end position="176"/>
    </location>
</feature>
<evidence type="ECO:0000256" key="9">
    <source>
        <dbReference type="RuleBase" id="RU362091"/>
    </source>
</evidence>
<dbReference type="GO" id="GO:0015123">
    <property type="term" value="F:acetate transmembrane transporter activity"/>
    <property type="evidence" value="ECO:0007669"/>
    <property type="project" value="TreeGrafter"/>
</dbReference>
<evidence type="ECO:0000256" key="8">
    <source>
        <dbReference type="ARBA" id="ARBA00023136"/>
    </source>
</evidence>
<comment type="similarity">
    <text evidence="2 9">Belongs to the sodium:solute symporter (SSF) (TC 2.A.21) family.</text>
</comment>
<sequence>MIYEPTWIAVAVFAAFVAGVLGLSVWLGRKAKSSGGYFAAHGEIPWFVNGVAFAGDYLSAASFLGICGMIAFSGYDGFLYSIGYLAGWVVALFVVAEPLKRLGRFTFADALNSRYDSRGITLAAALSTLVVSIFYLIPQMVGAGTLVKPLLGLSHQAGVIAVGAVVVLIVVTAGMVSTTYVQFIKGALLVLFCAVLTVAILQRGLTTRPAAANTPFQAFETTTMEELRENPGLRILPETGPWRDEPFVRAEDSGTGLVTVWRELDGGLLARSQTLTVLPDGSRLANGLPQGKEEGQADLLAVGQVIELPGGIERTGPLGPFSFLTTVQDSTIAIWSNRILREDDGTTVTVYFPQPTNGNDVLVPGGSSTFKGIRGDRLADKLDFISLMLALFGGTASLPHILIRYYTVKDQKAARRSTVVGIASIGFFYVLTLYLGLGAMTGGVLDPTNSNMAAPLLARSFGELPFAIISAVAFTTVLGTVSGLILAASGAVAHDLMENVFRLTMTDRAKVRAAKVSAVLVGIAAMGLGIAFEKLNVSFLVGWAFNVAASANLPALIMLLFWPKTTKRGIAAAIVVGMLTSLGWILLSAQAYRDVYGLPPEDSFIPFSQPGLVTIPLGFLVLVAVSLLTQPKGGPASSDDN</sequence>
<evidence type="ECO:0000256" key="10">
    <source>
        <dbReference type="SAM" id="Phobius"/>
    </source>
</evidence>
<keyword evidence="5 10" id="KW-0812">Transmembrane</keyword>
<keyword evidence="6" id="KW-0769">Symport</keyword>
<feature type="transmembrane region" description="Helical" evidence="10">
    <location>
        <begin position="419"/>
        <end position="444"/>
    </location>
</feature>
<dbReference type="AlphaFoldDB" id="A0A518HCN9"/>
<dbReference type="EMBL" id="CP036426">
    <property type="protein sequence ID" value="QDV38634.1"/>
    <property type="molecule type" value="Genomic_DNA"/>
</dbReference>
<feature type="transmembrane region" description="Helical" evidence="10">
    <location>
        <begin position="384"/>
        <end position="407"/>
    </location>
</feature>
<feature type="transmembrane region" description="Helical" evidence="10">
    <location>
        <begin position="607"/>
        <end position="628"/>
    </location>
</feature>
<evidence type="ECO:0000313" key="12">
    <source>
        <dbReference type="Proteomes" id="UP000317835"/>
    </source>
</evidence>
<dbReference type="InterPro" id="IPR038377">
    <property type="entry name" value="Na/Glc_symporter_sf"/>
</dbReference>
<keyword evidence="12" id="KW-1185">Reference proteome</keyword>
<feature type="transmembrane region" description="Helical" evidence="10">
    <location>
        <begin position="538"/>
        <end position="562"/>
    </location>
</feature>
<reference evidence="11 12" key="1">
    <citation type="submission" date="2019-02" db="EMBL/GenBank/DDBJ databases">
        <title>Deep-cultivation of Planctomycetes and their phenomic and genomic characterization uncovers novel biology.</title>
        <authorList>
            <person name="Wiegand S."/>
            <person name="Jogler M."/>
            <person name="Boedeker C."/>
            <person name="Pinto D."/>
            <person name="Vollmers J."/>
            <person name="Rivas-Marin E."/>
            <person name="Kohn T."/>
            <person name="Peeters S.H."/>
            <person name="Heuer A."/>
            <person name="Rast P."/>
            <person name="Oberbeckmann S."/>
            <person name="Bunk B."/>
            <person name="Jeske O."/>
            <person name="Meyerdierks A."/>
            <person name="Storesund J.E."/>
            <person name="Kallscheuer N."/>
            <person name="Luecker S."/>
            <person name="Lage O.M."/>
            <person name="Pohl T."/>
            <person name="Merkel B.J."/>
            <person name="Hornburger P."/>
            <person name="Mueller R.-W."/>
            <person name="Bruemmer F."/>
            <person name="Labrenz M."/>
            <person name="Spormann A.M."/>
            <person name="Op den Camp H."/>
            <person name="Overmann J."/>
            <person name="Amann R."/>
            <person name="Jetten M.S.M."/>
            <person name="Mascher T."/>
            <person name="Medema M.H."/>
            <person name="Devos D.P."/>
            <person name="Kaster A.-K."/>
            <person name="Ovreas L."/>
            <person name="Rohde M."/>
            <person name="Galperin M.Y."/>
            <person name="Jogler C."/>
        </authorList>
    </citation>
    <scope>NUCLEOTIDE SEQUENCE [LARGE SCALE GENOMIC DNA]</scope>
    <source>
        <strain evidence="11 12">ElP</strain>
    </source>
</reference>
<keyword evidence="3" id="KW-0813">Transport</keyword>
<dbReference type="RefSeq" id="WP_145277280.1">
    <property type="nucleotide sequence ID" value="NZ_CP036426.1"/>
</dbReference>
<dbReference type="GO" id="GO:0015293">
    <property type="term" value="F:symporter activity"/>
    <property type="evidence" value="ECO:0007669"/>
    <property type="project" value="UniProtKB-KW"/>
</dbReference>
<dbReference type="OrthoDB" id="9814523at2"/>
<keyword evidence="4" id="KW-1003">Cell membrane</keyword>
<evidence type="ECO:0000256" key="4">
    <source>
        <dbReference type="ARBA" id="ARBA00022475"/>
    </source>
</evidence>
<proteinExistence type="inferred from homology"/>
<evidence type="ECO:0000256" key="3">
    <source>
        <dbReference type="ARBA" id="ARBA00022448"/>
    </source>
</evidence>
<keyword evidence="8 10" id="KW-0472">Membrane</keyword>
<feature type="transmembrane region" description="Helical" evidence="10">
    <location>
        <begin position="47"/>
        <end position="72"/>
    </location>
</feature>
<protein>
    <submittedName>
        <fullName evidence="11">Cation/acetate symporter ActP</fullName>
    </submittedName>
</protein>
<name>A0A518HCN9_9BACT</name>
<feature type="transmembrane region" description="Helical" evidence="10">
    <location>
        <begin position="569"/>
        <end position="587"/>
    </location>
</feature>
<dbReference type="GO" id="GO:0006847">
    <property type="term" value="P:plasma membrane acetate transport"/>
    <property type="evidence" value="ECO:0007669"/>
    <property type="project" value="TreeGrafter"/>
</dbReference>
<feature type="transmembrane region" description="Helical" evidence="10">
    <location>
        <begin position="78"/>
        <end position="99"/>
    </location>
</feature>